<dbReference type="SMART" id="SM00530">
    <property type="entry name" value="HTH_XRE"/>
    <property type="match status" value="1"/>
</dbReference>
<dbReference type="Gene3D" id="1.10.260.40">
    <property type="entry name" value="lambda repressor-like DNA-binding domains"/>
    <property type="match status" value="1"/>
</dbReference>
<dbReference type="PROSITE" id="PS50943">
    <property type="entry name" value="HTH_CROC1"/>
    <property type="match status" value="1"/>
</dbReference>
<dbReference type="EMBL" id="VRLW01000001">
    <property type="protein sequence ID" value="KAA1260455.1"/>
    <property type="molecule type" value="Genomic_DNA"/>
</dbReference>
<proteinExistence type="predicted"/>
<gene>
    <name evidence="2" type="ORF">LF1_29950</name>
</gene>
<dbReference type="SUPFAM" id="SSF54427">
    <property type="entry name" value="NTF2-like"/>
    <property type="match status" value="1"/>
</dbReference>
<dbReference type="RefSeq" id="WP_068258041.1">
    <property type="nucleotide sequence ID" value="NZ_LWSK01000002.1"/>
</dbReference>
<evidence type="ECO:0000259" key="1">
    <source>
        <dbReference type="PROSITE" id="PS50943"/>
    </source>
</evidence>
<comment type="caution">
    <text evidence="2">The sequence shown here is derived from an EMBL/GenBank/DDBJ whole genome shotgun (WGS) entry which is preliminary data.</text>
</comment>
<evidence type="ECO:0000313" key="3">
    <source>
        <dbReference type="Proteomes" id="UP000322699"/>
    </source>
</evidence>
<dbReference type="InterPro" id="IPR032710">
    <property type="entry name" value="NTF2-like_dom_sf"/>
</dbReference>
<dbReference type="CDD" id="cd00093">
    <property type="entry name" value="HTH_XRE"/>
    <property type="match status" value="1"/>
</dbReference>
<keyword evidence="3" id="KW-1185">Reference proteome</keyword>
<dbReference type="AlphaFoldDB" id="A0A5B1CKQ1"/>
<dbReference type="GO" id="GO:0003677">
    <property type="term" value="F:DNA binding"/>
    <property type="evidence" value="ECO:0007669"/>
    <property type="project" value="InterPro"/>
</dbReference>
<dbReference type="InterPro" id="IPR010982">
    <property type="entry name" value="Lambda_DNA-bd_dom_sf"/>
</dbReference>
<reference evidence="2 3" key="1">
    <citation type="submission" date="2019-08" db="EMBL/GenBank/DDBJ databases">
        <title>Deep-cultivation of Planctomycetes and their phenomic and genomic characterization uncovers novel biology.</title>
        <authorList>
            <person name="Wiegand S."/>
            <person name="Jogler M."/>
            <person name="Boedeker C."/>
            <person name="Pinto D."/>
            <person name="Vollmers J."/>
            <person name="Rivas-Marin E."/>
            <person name="Kohn T."/>
            <person name="Peeters S.H."/>
            <person name="Heuer A."/>
            <person name="Rast P."/>
            <person name="Oberbeckmann S."/>
            <person name="Bunk B."/>
            <person name="Jeske O."/>
            <person name="Meyerdierks A."/>
            <person name="Storesund J.E."/>
            <person name="Kallscheuer N."/>
            <person name="Luecker S."/>
            <person name="Lage O.M."/>
            <person name="Pohl T."/>
            <person name="Merkel B.J."/>
            <person name="Hornburger P."/>
            <person name="Mueller R.-W."/>
            <person name="Bruemmer F."/>
            <person name="Labrenz M."/>
            <person name="Spormann A.M."/>
            <person name="Op Den Camp H."/>
            <person name="Overmann J."/>
            <person name="Amann R."/>
            <person name="Jetten M.S.M."/>
            <person name="Mascher T."/>
            <person name="Medema M.H."/>
            <person name="Devos D.P."/>
            <person name="Kaster A.-K."/>
            <person name="Ovreas L."/>
            <person name="Rohde M."/>
            <person name="Galperin M.Y."/>
            <person name="Jogler C."/>
        </authorList>
    </citation>
    <scope>NUCLEOTIDE SEQUENCE [LARGE SCALE GENOMIC DNA]</scope>
    <source>
        <strain evidence="2 3">LF1</strain>
    </source>
</reference>
<name>A0A5B1CKQ1_9BACT</name>
<dbReference type="SUPFAM" id="SSF47413">
    <property type="entry name" value="lambda repressor-like DNA-binding domains"/>
    <property type="match status" value="1"/>
</dbReference>
<dbReference type="Gene3D" id="3.10.450.50">
    <property type="match status" value="1"/>
</dbReference>
<sequence length="216" mass="24533">MRGVHPDGEKIRLARSAASMTQEEVAGIAQCNVKTIRKAEQGTNRLDLRVIAAIASAFETTVSQLTIPDRNVDHHGHLLQRMDQWIHHFAASDVEGFLSLHTQDSVLEMPGAEDLFTPANCNGIDQLLNHAVVFFKSFRLIELQQKLTHSYAAERFVFLRMTASIEYIPAGRSYTACHVHEFEFREDKISRRVSVADYGELRQIIKEHEYTQSTKP</sequence>
<organism evidence="2 3">
    <name type="scientific">Rubripirellula obstinata</name>
    <dbReference type="NCBI Taxonomy" id="406547"/>
    <lineage>
        <taxon>Bacteria</taxon>
        <taxon>Pseudomonadati</taxon>
        <taxon>Planctomycetota</taxon>
        <taxon>Planctomycetia</taxon>
        <taxon>Pirellulales</taxon>
        <taxon>Pirellulaceae</taxon>
        <taxon>Rubripirellula</taxon>
    </lineage>
</organism>
<feature type="domain" description="HTH cro/C1-type" evidence="1">
    <location>
        <begin position="11"/>
        <end position="65"/>
    </location>
</feature>
<dbReference type="InterPro" id="IPR001387">
    <property type="entry name" value="Cro/C1-type_HTH"/>
</dbReference>
<protein>
    <submittedName>
        <fullName evidence="2">SnoaL-like domain protein</fullName>
    </submittedName>
</protein>
<evidence type="ECO:0000313" key="2">
    <source>
        <dbReference type="EMBL" id="KAA1260455.1"/>
    </source>
</evidence>
<accession>A0A5B1CKQ1</accession>
<dbReference type="Pfam" id="PF12680">
    <property type="entry name" value="SnoaL_2"/>
    <property type="match status" value="1"/>
</dbReference>
<dbReference type="Proteomes" id="UP000322699">
    <property type="component" value="Unassembled WGS sequence"/>
</dbReference>
<dbReference type="InterPro" id="IPR037401">
    <property type="entry name" value="SnoaL-like"/>
</dbReference>
<dbReference type="Pfam" id="PF13560">
    <property type="entry name" value="HTH_31"/>
    <property type="match status" value="1"/>
</dbReference>